<reference evidence="2 3" key="1">
    <citation type="submission" date="2019-03" db="EMBL/GenBank/DDBJ databases">
        <title>Genomic Encyclopedia of Archaeal and Bacterial Type Strains, Phase II (KMG-II): from individual species to whole genera.</title>
        <authorList>
            <person name="Goeker M."/>
        </authorList>
    </citation>
    <scope>NUCLEOTIDE SEQUENCE [LARGE SCALE GENOMIC DNA]</scope>
    <source>
        <strain evidence="2 3">DSM 19034</strain>
    </source>
</reference>
<dbReference type="RefSeq" id="WP_133553300.1">
    <property type="nucleotide sequence ID" value="NZ_SNWM01000001.1"/>
</dbReference>
<proteinExistence type="predicted"/>
<feature type="signal peptide" evidence="1">
    <location>
        <begin position="1"/>
        <end position="22"/>
    </location>
</feature>
<name>A0A4R6IR71_9SPHI</name>
<evidence type="ECO:0000313" key="2">
    <source>
        <dbReference type="EMBL" id="TDO24910.1"/>
    </source>
</evidence>
<dbReference type="AlphaFoldDB" id="A0A4R6IR71"/>
<dbReference type="Proteomes" id="UP000295499">
    <property type="component" value="Unassembled WGS sequence"/>
</dbReference>
<evidence type="ECO:0000313" key="3">
    <source>
        <dbReference type="Proteomes" id="UP000295499"/>
    </source>
</evidence>
<organism evidence="2 3">
    <name type="scientific">Pedobacter duraquae</name>
    <dbReference type="NCBI Taxonomy" id="425511"/>
    <lineage>
        <taxon>Bacteria</taxon>
        <taxon>Pseudomonadati</taxon>
        <taxon>Bacteroidota</taxon>
        <taxon>Sphingobacteriia</taxon>
        <taxon>Sphingobacteriales</taxon>
        <taxon>Sphingobacteriaceae</taxon>
        <taxon>Pedobacter</taxon>
    </lineage>
</organism>
<dbReference type="EMBL" id="SNWM01000001">
    <property type="protein sequence ID" value="TDO24910.1"/>
    <property type="molecule type" value="Genomic_DNA"/>
</dbReference>
<accession>A0A4R6IR71</accession>
<comment type="caution">
    <text evidence="2">The sequence shown here is derived from an EMBL/GenBank/DDBJ whole genome shotgun (WGS) entry which is preliminary data.</text>
</comment>
<evidence type="ECO:0008006" key="4">
    <source>
        <dbReference type="Google" id="ProtNLM"/>
    </source>
</evidence>
<gene>
    <name evidence="2" type="ORF">CLV32_1205</name>
</gene>
<keyword evidence="3" id="KW-1185">Reference proteome</keyword>
<sequence>MQKRVVAVCLLIALIGSGFSQVAVYAGFQLNQDYIAKNLCVNRNRPEMHCNGRCYLMSKLKQVNEKEKKQAARDNLNRMETSFLQRAYMINLNAPVTASVVAHFPPYQYTYCSQYMTTVFRPPKLMV</sequence>
<dbReference type="OrthoDB" id="980645at2"/>
<protein>
    <recommendedName>
        <fullName evidence="4">Heavy-metal resistance protein</fullName>
    </recommendedName>
</protein>
<feature type="chain" id="PRO_5020816505" description="Heavy-metal resistance protein" evidence="1">
    <location>
        <begin position="23"/>
        <end position="127"/>
    </location>
</feature>
<keyword evidence="1" id="KW-0732">Signal</keyword>
<evidence type="ECO:0000256" key="1">
    <source>
        <dbReference type="SAM" id="SignalP"/>
    </source>
</evidence>